<dbReference type="Proteomes" id="UP001596031">
    <property type="component" value="Unassembled WGS sequence"/>
</dbReference>
<organism evidence="7 8">
    <name type="scientific">Massilia jejuensis</name>
    <dbReference type="NCBI Taxonomy" id="648894"/>
    <lineage>
        <taxon>Bacteria</taxon>
        <taxon>Pseudomonadati</taxon>
        <taxon>Pseudomonadota</taxon>
        <taxon>Betaproteobacteria</taxon>
        <taxon>Burkholderiales</taxon>
        <taxon>Oxalobacteraceae</taxon>
        <taxon>Telluria group</taxon>
        <taxon>Massilia</taxon>
    </lineage>
</organism>
<dbReference type="Gene3D" id="3.40.830.10">
    <property type="entry name" value="LigB-like"/>
    <property type="match status" value="1"/>
</dbReference>
<keyword evidence="7" id="KW-0223">Dioxygenase</keyword>
<name>A0ABW0PPY0_9BURK</name>
<keyword evidence="8" id="KW-1185">Reference proteome</keyword>
<dbReference type="RefSeq" id="WP_379727471.1">
    <property type="nucleotide sequence ID" value="NZ_JBHSMS010000087.1"/>
</dbReference>
<dbReference type="CDD" id="cd07363">
    <property type="entry name" value="45_DOPA_Dioxygenase"/>
    <property type="match status" value="1"/>
</dbReference>
<keyword evidence="3" id="KW-0479">Metal-binding</keyword>
<evidence type="ECO:0000256" key="2">
    <source>
        <dbReference type="ARBA" id="ARBA00007581"/>
    </source>
</evidence>
<feature type="domain" description="Extradiol ring-cleavage dioxygenase class III enzyme subunit B" evidence="6">
    <location>
        <begin position="26"/>
        <end position="248"/>
    </location>
</feature>
<evidence type="ECO:0000256" key="4">
    <source>
        <dbReference type="ARBA" id="ARBA00022833"/>
    </source>
</evidence>
<dbReference type="SUPFAM" id="SSF53213">
    <property type="entry name" value="LigB-like"/>
    <property type="match status" value="1"/>
</dbReference>
<dbReference type="GO" id="GO:0051213">
    <property type="term" value="F:dioxygenase activity"/>
    <property type="evidence" value="ECO:0007669"/>
    <property type="project" value="UniProtKB-KW"/>
</dbReference>
<comment type="similarity">
    <text evidence="2">Belongs to the DODA-type extradiol aromatic ring-opening dioxygenase family.</text>
</comment>
<evidence type="ECO:0000313" key="7">
    <source>
        <dbReference type="EMBL" id="MFC5514073.1"/>
    </source>
</evidence>
<gene>
    <name evidence="7" type="ORF">ACFPOU_23495</name>
</gene>
<dbReference type="Pfam" id="PF02900">
    <property type="entry name" value="LigB"/>
    <property type="match status" value="1"/>
</dbReference>
<dbReference type="EMBL" id="JBHSMS010000087">
    <property type="protein sequence ID" value="MFC5514073.1"/>
    <property type="molecule type" value="Genomic_DNA"/>
</dbReference>
<protein>
    <submittedName>
        <fullName evidence="7">DODA-type extradiol aromatic ring-opening family dioxygenase</fullName>
        <ecNumber evidence="7">1.13.-.-</ecNumber>
    </submittedName>
</protein>
<evidence type="ECO:0000259" key="6">
    <source>
        <dbReference type="Pfam" id="PF02900"/>
    </source>
</evidence>
<dbReference type="EC" id="1.13.-.-" evidence="7"/>
<evidence type="ECO:0000256" key="1">
    <source>
        <dbReference type="ARBA" id="ARBA00001947"/>
    </source>
</evidence>
<proteinExistence type="inferred from homology"/>
<dbReference type="PANTHER" id="PTHR30096">
    <property type="entry name" value="4,5-DOPA DIOXYGENASE EXTRADIOL-LIKE PROTEIN"/>
    <property type="match status" value="1"/>
</dbReference>
<dbReference type="InterPro" id="IPR014436">
    <property type="entry name" value="Extradiol_dOase_DODA"/>
</dbReference>
<evidence type="ECO:0000256" key="3">
    <source>
        <dbReference type="ARBA" id="ARBA00022723"/>
    </source>
</evidence>
<sequence length="273" mass="29999">MHSSRFPVYFLSHGGGPWPWIAQMQDMYATTAREFAALPQRLPARPTAILVVSGHWEADAFTVSTAVQPPMEYDYHGFPEHTYHIRYPAPGAPALAARVRELLSGAAIATREDAQRGYDHGVFVPLHLMYPQAEVPVVMLSMKSNYDPAEHLRVGRALAPLRDEGVLIVGSGLTYHNMRGFGRDESTPVAAAFEAWLDGAISQPDPRVRDAMLLDWERGPGARQAHPREDHLVPLLVVAGAAGEDTGRALFVDHVMKVPMASYEFGGARQARA</sequence>
<dbReference type="PANTHER" id="PTHR30096:SF0">
    <property type="entry name" value="4,5-DOPA DIOXYGENASE EXTRADIOL-LIKE PROTEIN"/>
    <property type="match status" value="1"/>
</dbReference>
<comment type="caution">
    <text evidence="7">The sequence shown here is derived from an EMBL/GenBank/DDBJ whole genome shotgun (WGS) entry which is preliminary data.</text>
</comment>
<evidence type="ECO:0000256" key="5">
    <source>
        <dbReference type="ARBA" id="ARBA00023002"/>
    </source>
</evidence>
<accession>A0ABW0PPY0</accession>
<keyword evidence="4" id="KW-0862">Zinc</keyword>
<comment type="cofactor">
    <cofactor evidence="1">
        <name>Zn(2+)</name>
        <dbReference type="ChEBI" id="CHEBI:29105"/>
    </cofactor>
</comment>
<dbReference type="PIRSF" id="PIRSF006157">
    <property type="entry name" value="Doxgns_DODA"/>
    <property type="match status" value="1"/>
</dbReference>
<keyword evidence="5 7" id="KW-0560">Oxidoreductase</keyword>
<dbReference type="InterPro" id="IPR004183">
    <property type="entry name" value="Xdiol_dOase_suB"/>
</dbReference>
<evidence type="ECO:0000313" key="8">
    <source>
        <dbReference type="Proteomes" id="UP001596031"/>
    </source>
</evidence>
<reference evidence="8" key="1">
    <citation type="journal article" date="2019" name="Int. J. Syst. Evol. Microbiol.">
        <title>The Global Catalogue of Microorganisms (GCM) 10K type strain sequencing project: providing services to taxonomists for standard genome sequencing and annotation.</title>
        <authorList>
            <consortium name="The Broad Institute Genomics Platform"/>
            <consortium name="The Broad Institute Genome Sequencing Center for Infectious Disease"/>
            <person name="Wu L."/>
            <person name="Ma J."/>
        </authorList>
    </citation>
    <scope>NUCLEOTIDE SEQUENCE [LARGE SCALE GENOMIC DNA]</scope>
    <source>
        <strain evidence="8">CCUG 38813</strain>
    </source>
</reference>